<dbReference type="AlphaFoldDB" id="A0A5N5NSF3"/>
<dbReference type="PANTHER" id="PTHR33699">
    <property type="entry name" value="EXPRESSED PROTEIN"/>
    <property type="match status" value="1"/>
</dbReference>
<comment type="caution">
    <text evidence="2">The sequence shown here is derived from an EMBL/GenBank/DDBJ whole genome shotgun (WGS) entry which is preliminary data.</text>
</comment>
<keyword evidence="3" id="KW-1185">Reference proteome</keyword>
<accession>A0A5N5NSF3</accession>
<feature type="compositionally biased region" description="Basic and acidic residues" evidence="1">
    <location>
        <begin position="103"/>
        <end position="120"/>
    </location>
</feature>
<gene>
    <name evidence="2" type="ORF">DKX38_003596</name>
</gene>
<reference evidence="3" key="1">
    <citation type="journal article" date="2019" name="Gigascience">
        <title>De novo genome assembly of the endangered Acer yangbiense, a plant species with extremely small populations endemic to Yunnan Province, China.</title>
        <authorList>
            <person name="Yang J."/>
            <person name="Wariss H.M."/>
            <person name="Tao L."/>
            <person name="Zhang R."/>
            <person name="Yun Q."/>
            <person name="Hollingsworth P."/>
            <person name="Dao Z."/>
            <person name="Luo G."/>
            <person name="Guo H."/>
            <person name="Ma Y."/>
            <person name="Sun W."/>
        </authorList>
    </citation>
    <scope>NUCLEOTIDE SEQUENCE [LARGE SCALE GENOMIC DNA]</scope>
    <source>
        <strain evidence="3">cv. br00</strain>
    </source>
</reference>
<organism evidence="2 3">
    <name type="scientific">Salix brachista</name>
    <dbReference type="NCBI Taxonomy" id="2182728"/>
    <lineage>
        <taxon>Eukaryota</taxon>
        <taxon>Viridiplantae</taxon>
        <taxon>Streptophyta</taxon>
        <taxon>Embryophyta</taxon>
        <taxon>Tracheophyta</taxon>
        <taxon>Spermatophyta</taxon>
        <taxon>Magnoliopsida</taxon>
        <taxon>eudicotyledons</taxon>
        <taxon>Gunneridae</taxon>
        <taxon>Pentapetalae</taxon>
        <taxon>rosids</taxon>
        <taxon>fabids</taxon>
        <taxon>Malpighiales</taxon>
        <taxon>Salicaceae</taxon>
        <taxon>Saliceae</taxon>
        <taxon>Salix</taxon>
    </lineage>
</organism>
<protein>
    <recommendedName>
        <fullName evidence="4">RIN4 pathogenic type III effector avirulence factor Avr cleavage site domain-containing protein</fullName>
    </recommendedName>
</protein>
<evidence type="ECO:0000256" key="1">
    <source>
        <dbReference type="SAM" id="MobiDB-lite"/>
    </source>
</evidence>
<feature type="region of interest" description="Disordered" evidence="1">
    <location>
        <begin position="99"/>
        <end position="135"/>
    </location>
</feature>
<evidence type="ECO:0008006" key="4">
    <source>
        <dbReference type="Google" id="ProtNLM"/>
    </source>
</evidence>
<name>A0A5N5NSF3_9ROSI</name>
<proteinExistence type="predicted"/>
<evidence type="ECO:0000313" key="2">
    <source>
        <dbReference type="EMBL" id="KAB5569803.1"/>
    </source>
</evidence>
<evidence type="ECO:0000313" key="3">
    <source>
        <dbReference type="Proteomes" id="UP000326939"/>
    </source>
</evidence>
<sequence length="359" mass="40681">MEDYYFSRSHVPAFGSWDWNSDLPFTQCFESARQAGLLRYSYSEDRDLYVAGDLYENDVVTPAMIVVPRRRVRVCVHIYIYIYIYGACHWSRKVVEKRRRPRAKEEKREQSWEVRSDVKESPSPPPMPTPKPVDEDLYKISPELLYAKRKKVEDSQYFSYPSLSQGSAVFIFKLRDAHLRSLMASLWHLKIGTDWKGFKKKRGLIDVGQVCILPLCGKEKEKGSQAISSSAFSADVDAGFLSSTDSGPTPAMTLWASKWKGWPTQAEGVANTSMKATENKPTGASKKTCICAPTSHAGSFRCQLHRTTTTAQNSEECDSDKESNEDLDFMKMILCRKYSTKKPQLSRFGRAAALAVNNS</sequence>
<dbReference type="PANTHER" id="PTHR33699:SF2">
    <property type="entry name" value="PATHOGENIC TYPE III EFFECTOR AVIRULENCE FACTOR AVR AVRRPT-CLEAVAGE: CLEAVAGE SITE PROTEIN-RELATED"/>
    <property type="match status" value="1"/>
</dbReference>
<dbReference type="EMBL" id="VDCV01000002">
    <property type="protein sequence ID" value="KAB5569803.1"/>
    <property type="molecule type" value="Genomic_DNA"/>
</dbReference>
<dbReference type="Proteomes" id="UP000326939">
    <property type="component" value="Chromosome 2"/>
</dbReference>
<feature type="compositionally biased region" description="Pro residues" evidence="1">
    <location>
        <begin position="122"/>
        <end position="131"/>
    </location>
</feature>